<accession>A0A1U9YYQ8</accession>
<evidence type="ECO:0000256" key="3">
    <source>
        <dbReference type="SAM" id="Phobius"/>
    </source>
</evidence>
<feature type="transmembrane region" description="Helical" evidence="3">
    <location>
        <begin position="99"/>
        <end position="118"/>
    </location>
</feature>
<evidence type="ECO:0000259" key="4">
    <source>
        <dbReference type="PROSITE" id="PS50887"/>
    </source>
</evidence>
<feature type="region of interest" description="Disordered" evidence="2">
    <location>
        <begin position="392"/>
        <end position="427"/>
    </location>
</feature>
<feature type="transmembrane region" description="Helical" evidence="3">
    <location>
        <begin position="191"/>
        <end position="212"/>
    </location>
</feature>
<feature type="transmembrane region" description="Helical" evidence="3">
    <location>
        <begin position="66"/>
        <end position="87"/>
    </location>
</feature>
<dbReference type="eggNOG" id="COG3706">
    <property type="taxonomic scope" value="Bacteria"/>
</dbReference>
<keyword evidence="6" id="KW-1185">Reference proteome</keyword>
<gene>
    <name evidence="5" type="primary">adrA</name>
    <name evidence="5" type="ORF">Mame_01149</name>
</gene>
<feature type="transmembrane region" description="Helical" evidence="3">
    <location>
        <begin position="14"/>
        <end position="34"/>
    </location>
</feature>
<protein>
    <recommendedName>
        <fullName evidence="1">diguanylate cyclase</fullName>
        <ecNumber evidence="1">2.7.7.65</ecNumber>
    </recommendedName>
</protein>
<dbReference type="GO" id="GO:1902201">
    <property type="term" value="P:negative regulation of bacterial-type flagellum-dependent cell motility"/>
    <property type="evidence" value="ECO:0007669"/>
    <property type="project" value="TreeGrafter"/>
</dbReference>
<dbReference type="PROSITE" id="PS50887">
    <property type="entry name" value="GGDEF"/>
    <property type="match status" value="1"/>
</dbReference>
<dbReference type="AlphaFoldDB" id="A0A1U9YYQ8"/>
<dbReference type="GO" id="GO:0043709">
    <property type="term" value="P:cell adhesion involved in single-species biofilm formation"/>
    <property type="evidence" value="ECO:0007669"/>
    <property type="project" value="TreeGrafter"/>
</dbReference>
<dbReference type="Pfam" id="PF00990">
    <property type="entry name" value="GGDEF"/>
    <property type="match status" value="1"/>
</dbReference>
<dbReference type="GO" id="GO:0005886">
    <property type="term" value="C:plasma membrane"/>
    <property type="evidence" value="ECO:0007669"/>
    <property type="project" value="TreeGrafter"/>
</dbReference>
<keyword evidence="5" id="KW-0548">Nucleotidyltransferase</keyword>
<dbReference type="KEGG" id="mmed:Mame_01149"/>
<dbReference type="InterPro" id="IPR043128">
    <property type="entry name" value="Rev_trsase/Diguanyl_cyclase"/>
</dbReference>
<sequence length="427" mass="46338">MQALPLLDFKTLEVVNLVVAIIAAVVWATTGLAYRGLPAARYLFGSSLAVSFGAALKTGLSPDSAAWISILALESIVCGLWLLYCGVRSFFGRPIRARQAATALLVTLALLIVFHQRWLLREAIFVFAQILPLFLLLPLFVKHGSRNSFGIQLAAAGAVIGIFSYLTIGLACAAKGLELYAIPSLEHVQTYGLLLGMVSASLLVFGIALMIIEHLLHEAENMAKRDELTGISNRRDFMFQIERVHALCAAANMPYSVLLIDIDKFKNWNDSYGHAVGDEALRHFTRTALDQLHSDTRLLARTGGDEFSLLLPGEGAEQAAEIAKTLVEQVRARAVCVNGKVLHLTVSVGVAVYMPGSQAGYNDILAHADVALYGSKNAGRDRYTVFDKRNVRDDDAPFPARFRLVDKPGAPPAGVGERRKQGLPQSG</sequence>
<proteinExistence type="predicted"/>
<dbReference type="InterPro" id="IPR050469">
    <property type="entry name" value="Diguanylate_Cyclase"/>
</dbReference>
<dbReference type="EC" id="2.7.7.65" evidence="1"/>
<dbReference type="SMART" id="SM00267">
    <property type="entry name" value="GGDEF"/>
    <property type="match status" value="1"/>
</dbReference>
<evidence type="ECO:0000256" key="1">
    <source>
        <dbReference type="ARBA" id="ARBA00012528"/>
    </source>
</evidence>
<evidence type="ECO:0000313" key="5">
    <source>
        <dbReference type="EMBL" id="AQZ50520.1"/>
    </source>
</evidence>
<dbReference type="EMBL" id="CP020330">
    <property type="protein sequence ID" value="AQZ50520.1"/>
    <property type="molecule type" value="Genomic_DNA"/>
</dbReference>
<feature type="domain" description="GGDEF" evidence="4">
    <location>
        <begin position="253"/>
        <end position="388"/>
    </location>
</feature>
<reference evidence="5 6" key="1">
    <citation type="submission" date="2017-03" db="EMBL/GenBank/DDBJ databases">
        <title>Foreign affairs: Plasmid Transfer between Roseobacters and Rhizobia.</title>
        <authorList>
            <person name="Bartling P."/>
            <person name="Bunk B."/>
            <person name="Overmann J."/>
            <person name="Brinkmann H."/>
            <person name="Petersen J."/>
        </authorList>
    </citation>
    <scope>NUCLEOTIDE SEQUENCE [LARGE SCALE GENOMIC DNA]</scope>
    <source>
        <strain evidence="5 6">MACL11</strain>
    </source>
</reference>
<dbReference type="SUPFAM" id="SSF55073">
    <property type="entry name" value="Nucleotide cyclase"/>
    <property type="match status" value="1"/>
</dbReference>
<dbReference type="InterPro" id="IPR029787">
    <property type="entry name" value="Nucleotide_cyclase"/>
</dbReference>
<dbReference type="PANTHER" id="PTHR45138">
    <property type="entry name" value="REGULATORY COMPONENTS OF SENSORY TRANSDUCTION SYSTEM"/>
    <property type="match status" value="1"/>
</dbReference>
<dbReference type="RefSeq" id="WP_018066080.1">
    <property type="nucleotide sequence ID" value="NZ_AQWH01000019.1"/>
</dbReference>
<dbReference type="Proteomes" id="UP000191135">
    <property type="component" value="Chromosome"/>
</dbReference>
<dbReference type="GO" id="GO:0052621">
    <property type="term" value="F:diguanylate cyclase activity"/>
    <property type="evidence" value="ECO:0007669"/>
    <property type="project" value="UniProtKB-EC"/>
</dbReference>
<dbReference type="FunFam" id="3.30.70.270:FF:000001">
    <property type="entry name" value="Diguanylate cyclase domain protein"/>
    <property type="match status" value="1"/>
</dbReference>
<keyword evidence="3" id="KW-1133">Transmembrane helix</keyword>
<evidence type="ECO:0000256" key="2">
    <source>
        <dbReference type="SAM" id="MobiDB-lite"/>
    </source>
</evidence>
<dbReference type="CDD" id="cd01949">
    <property type="entry name" value="GGDEF"/>
    <property type="match status" value="1"/>
</dbReference>
<dbReference type="InterPro" id="IPR000160">
    <property type="entry name" value="GGDEF_dom"/>
</dbReference>
<dbReference type="PANTHER" id="PTHR45138:SF24">
    <property type="entry name" value="DIGUANYLATE CYCLASE DGCC-RELATED"/>
    <property type="match status" value="1"/>
</dbReference>
<keyword evidence="3" id="KW-0812">Transmembrane</keyword>
<keyword evidence="3" id="KW-0472">Membrane</keyword>
<name>A0A1U9YYQ8_9HYPH</name>
<feature type="transmembrane region" description="Helical" evidence="3">
    <location>
        <begin position="153"/>
        <end position="171"/>
    </location>
</feature>
<dbReference type="OrthoDB" id="9812260at2"/>
<dbReference type="STRING" id="1122214.Mame_01149"/>
<feature type="transmembrane region" description="Helical" evidence="3">
    <location>
        <begin position="124"/>
        <end position="141"/>
    </location>
</feature>
<evidence type="ECO:0000313" key="6">
    <source>
        <dbReference type="Proteomes" id="UP000191135"/>
    </source>
</evidence>
<organism evidence="5 6">
    <name type="scientific">Martelella mediterranea DSM 17316</name>
    <dbReference type="NCBI Taxonomy" id="1122214"/>
    <lineage>
        <taxon>Bacteria</taxon>
        <taxon>Pseudomonadati</taxon>
        <taxon>Pseudomonadota</taxon>
        <taxon>Alphaproteobacteria</taxon>
        <taxon>Hyphomicrobiales</taxon>
        <taxon>Aurantimonadaceae</taxon>
        <taxon>Martelella</taxon>
    </lineage>
</organism>
<keyword evidence="5" id="KW-0808">Transferase</keyword>
<dbReference type="NCBIfam" id="TIGR00254">
    <property type="entry name" value="GGDEF"/>
    <property type="match status" value="1"/>
</dbReference>
<dbReference type="Gene3D" id="3.30.70.270">
    <property type="match status" value="1"/>
</dbReference>